<protein>
    <submittedName>
        <fullName evidence="3">Regulator of chromosome condensation (RCC1) repeat-containing protein</fullName>
    </submittedName>
</protein>
<comment type="caution">
    <text evidence="3">The sequence shown here is derived from an EMBL/GenBank/DDBJ whole genome shotgun (WGS) entry which is preliminary data.</text>
</comment>
<dbReference type="GO" id="GO:0005085">
    <property type="term" value="F:guanyl-nucleotide exchange factor activity"/>
    <property type="evidence" value="ECO:0007669"/>
    <property type="project" value="TreeGrafter"/>
</dbReference>
<dbReference type="InterPro" id="IPR000408">
    <property type="entry name" value="Reg_chr_condens"/>
</dbReference>
<dbReference type="PRINTS" id="PR00633">
    <property type="entry name" value="RCCNDNSATION"/>
</dbReference>
<evidence type="ECO:0000313" key="3">
    <source>
        <dbReference type="EMBL" id="KYK65466.1"/>
    </source>
</evidence>
<feature type="repeat" description="RCC1" evidence="1">
    <location>
        <begin position="185"/>
        <end position="238"/>
    </location>
</feature>
<evidence type="ECO:0000313" key="4">
    <source>
        <dbReference type="Proteomes" id="UP000075225"/>
    </source>
</evidence>
<feature type="repeat" description="RCC1" evidence="1">
    <location>
        <begin position="393"/>
        <end position="446"/>
    </location>
</feature>
<feature type="region of interest" description="Disordered" evidence="2">
    <location>
        <begin position="131"/>
        <end position="152"/>
    </location>
</feature>
<dbReference type="EMBL" id="AHZP02001964">
    <property type="protein sequence ID" value="KYK65466.1"/>
    <property type="molecule type" value="Genomic_DNA"/>
</dbReference>
<dbReference type="SUPFAM" id="SSF50985">
    <property type="entry name" value="RCC1/BLIP-II"/>
    <property type="match status" value="1"/>
</dbReference>
<dbReference type="OrthoDB" id="293800at2759"/>
<dbReference type="Gene3D" id="2.130.10.30">
    <property type="entry name" value="Regulator of chromosome condensation 1/beta-lactamase-inhibitor protein II"/>
    <property type="match status" value="2"/>
</dbReference>
<proteinExistence type="predicted"/>
<evidence type="ECO:0000256" key="1">
    <source>
        <dbReference type="PROSITE-ProRule" id="PRU00235"/>
    </source>
</evidence>
<accession>A0A151H7X8</accession>
<reference evidence="4" key="1">
    <citation type="submission" date="2016-03" db="EMBL/GenBank/DDBJ databases">
        <authorList>
            <person name="Sibley D."/>
            <person name="Venepally P."/>
            <person name="Karamycheva S."/>
            <person name="Hadjithomas M."/>
            <person name="Khan A."/>
            <person name="Brunk B."/>
            <person name="Roos D."/>
            <person name="Caler E."/>
            <person name="Lorenzi H."/>
        </authorList>
    </citation>
    <scope>NUCLEOTIDE SEQUENCE [LARGE SCALE GENOMIC DNA]</scope>
    <source>
        <strain evidence="4">TgCatPRC2</strain>
    </source>
</reference>
<dbReference type="Pfam" id="PF00415">
    <property type="entry name" value="RCC1"/>
    <property type="match status" value="2"/>
</dbReference>
<dbReference type="Pfam" id="PF13540">
    <property type="entry name" value="RCC1_2"/>
    <property type="match status" value="1"/>
</dbReference>
<feature type="repeat" description="RCC1" evidence="1">
    <location>
        <begin position="335"/>
        <end position="392"/>
    </location>
</feature>
<organism evidence="3 4">
    <name type="scientific">Toxoplasma gondii TgCatPRC2</name>
    <dbReference type="NCBI Taxonomy" id="1130821"/>
    <lineage>
        <taxon>Eukaryota</taxon>
        <taxon>Sar</taxon>
        <taxon>Alveolata</taxon>
        <taxon>Apicomplexa</taxon>
        <taxon>Conoidasida</taxon>
        <taxon>Coccidia</taxon>
        <taxon>Eucoccidiorida</taxon>
        <taxon>Eimeriorina</taxon>
        <taxon>Sarcocystidae</taxon>
        <taxon>Toxoplasma</taxon>
    </lineage>
</organism>
<dbReference type="PROSITE" id="PS00626">
    <property type="entry name" value="RCC1_2"/>
    <property type="match status" value="3"/>
</dbReference>
<gene>
    <name evidence="3" type="ORF">TGPRC2_313570A</name>
</gene>
<dbReference type="AlphaFoldDB" id="A0A151H7X8"/>
<evidence type="ECO:0000256" key="2">
    <source>
        <dbReference type="SAM" id="MobiDB-lite"/>
    </source>
</evidence>
<dbReference type="GO" id="GO:0005737">
    <property type="term" value="C:cytoplasm"/>
    <property type="evidence" value="ECO:0007669"/>
    <property type="project" value="TreeGrafter"/>
</dbReference>
<dbReference type="InterPro" id="IPR009091">
    <property type="entry name" value="RCC1/BLIP-II"/>
</dbReference>
<feature type="non-terminal residue" evidence="3">
    <location>
        <position position="490"/>
    </location>
</feature>
<dbReference type="PANTHER" id="PTHR45982:SF1">
    <property type="entry name" value="REGULATOR OF CHROMOSOME CONDENSATION"/>
    <property type="match status" value="1"/>
</dbReference>
<name>A0A151H7X8_TOXGO</name>
<dbReference type="VEuPathDB" id="ToxoDB:TGPRC2_313570A"/>
<dbReference type="PROSITE" id="PS50012">
    <property type="entry name" value="RCC1_3"/>
    <property type="match status" value="3"/>
</dbReference>
<dbReference type="PANTHER" id="PTHR45982">
    <property type="entry name" value="REGULATOR OF CHROMOSOME CONDENSATION"/>
    <property type="match status" value="1"/>
</dbReference>
<sequence>MRRLHPFAKRRTVEDEKAVTQEFTAVLSTDSLVRDLPFRDTRTLIFIYGKPLIAHPDPVETAVRAAAENGPSSAFGVSTPFGGRDACEGRGAALSGRHSAAGAAGAFATHSLNFHLPGGIASGGERDGALPFPGLSAPSARPSGHSGRTGDASPLQPVVISALANVRVVEVCVGEQHALFLSDAGEVFAYGQGIYGQLGLGYERQLVHLPQKVEGALSRFPVRQIACGDYHSVAVTREGAVFAWGAADCVGDGSGLCRFAPVRLSLGASPGDACRVIAARFQQTAAVSESGRLLVWGETFFADFHATPEVLCVFIRPVVQVAIGKHFGLVLTDDGQVYGWGDGTYGELTTAGPMAPKTLPERLILKDSSGQSLPPVVEIATGTRHAILLTHDMRLWALGDNLAGQCGVPGHQTRLSVPKMVKLGELRSRASKIACGYRHSACITPNNQLYLWGHSSNHKLIFTAAAEGICEKASQPGVAIRSGLKSACCR</sequence>
<dbReference type="Proteomes" id="UP000075225">
    <property type="component" value="Unassembled WGS sequence"/>
</dbReference>
<dbReference type="InterPro" id="IPR051553">
    <property type="entry name" value="Ran_GTPase-activating"/>
</dbReference>